<dbReference type="InterPro" id="IPR009003">
    <property type="entry name" value="Peptidase_S1_PA"/>
</dbReference>
<evidence type="ECO:0000313" key="1">
    <source>
        <dbReference type="EMBL" id="KAJ3178637.1"/>
    </source>
</evidence>
<keyword evidence="2" id="KW-1185">Reference proteome</keyword>
<gene>
    <name evidence="1" type="ORF">HDU87_003460</name>
</gene>
<comment type="caution">
    <text evidence="1">The sequence shown here is derived from an EMBL/GenBank/DDBJ whole genome shotgun (WGS) entry which is preliminary data.</text>
</comment>
<sequence length="415" mass="45159">MQDVARASILLPPDTENGAPSFATFHQRETVLRFQGENGHPWKFAFQFNPDTKKLSYNQHTLSKIYAAAIATDDGRNPYASLVFRAGDEVTNSLQGSTVCLSVMARTSETEAGIELPSAFHGTAFYVAPNLLQTARHNIKPVGPIPAARLEFRTRSNISDLNHLARGFNATPLEPADDSAIVPAGLCHMGSETGSEDRDPIDETPCETQNDFTFLTSSKIGAKILVPGVLRDVNSHILAVGYPGTPDHTEAIAAANKLVLAEHRRDPDMYARHLSQLVLTMTSLFRANVMNISPGSVVRSKHRMSAHDCTTFRGYSGGPIVPIDTAGVFFGQHVGGSTAVEPEPTANVYLANTHPVYVESYIKNVLPVLRDELAKNEQLLTAVQQDHLLCWLNLVLQKKASSLKEASDLALHQSA</sequence>
<accession>A0AAD5TJS3</accession>
<evidence type="ECO:0000313" key="2">
    <source>
        <dbReference type="Proteomes" id="UP001212152"/>
    </source>
</evidence>
<reference evidence="1" key="1">
    <citation type="submission" date="2020-05" db="EMBL/GenBank/DDBJ databases">
        <title>Phylogenomic resolution of chytrid fungi.</title>
        <authorList>
            <person name="Stajich J.E."/>
            <person name="Amses K."/>
            <person name="Simmons R."/>
            <person name="Seto K."/>
            <person name="Myers J."/>
            <person name="Bonds A."/>
            <person name="Quandt C.A."/>
            <person name="Barry K."/>
            <person name="Liu P."/>
            <person name="Grigoriev I."/>
            <person name="Longcore J.E."/>
            <person name="James T.Y."/>
        </authorList>
    </citation>
    <scope>NUCLEOTIDE SEQUENCE</scope>
    <source>
        <strain evidence="1">JEL0379</strain>
    </source>
</reference>
<dbReference type="AlphaFoldDB" id="A0AAD5TJS3"/>
<organism evidence="1 2">
    <name type="scientific">Geranomyces variabilis</name>
    <dbReference type="NCBI Taxonomy" id="109894"/>
    <lineage>
        <taxon>Eukaryota</taxon>
        <taxon>Fungi</taxon>
        <taxon>Fungi incertae sedis</taxon>
        <taxon>Chytridiomycota</taxon>
        <taxon>Chytridiomycota incertae sedis</taxon>
        <taxon>Chytridiomycetes</taxon>
        <taxon>Spizellomycetales</taxon>
        <taxon>Powellomycetaceae</taxon>
        <taxon>Geranomyces</taxon>
    </lineage>
</organism>
<protein>
    <submittedName>
        <fullName evidence="1">Uncharacterized protein</fullName>
    </submittedName>
</protein>
<proteinExistence type="predicted"/>
<dbReference type="EMBL" id="JADGJQ010000025">
    <property type="protein sequence ID" value="KAJ3178637.1"/>
    <property type="molecule type" value="Genomic_DNA"/>
</dbReference>
<name>A0AAD5TJS3_9FUNG</name>
<dbReference type="Proteomes" id="UP001212152">
    <property type="component" value="Unassembled WGS sequence"/>
</dbReference>
<dbReference type="SUPFAM" id="SSF50494">
    <property type="entry name" value="Trypsin-like serine proteases"/>
    <property type="match status" value="1"/>
</dbReference>